<accession>A0A7M7QFC4</accession>
<feature type="compositionally biased region" description="Basic residues" evidence="9">
    <location>
        <begin position="49"/>
        <end position="60"/>
    </location>
</feature>
<dbReference type="PROSITE" id="PS50071">
    <property type="entry name" value="HOMEOBOX_2"/>
    <property type="match status" value="1"/>
</dbReference>
<name>A0A7M7QFC4_NASVI</name>
<keyword evidence="3" id="KW-0217">Developmental protein</keyword>
<dbReference type="PANTHER" id="PTHR45874">
    <property type="entry name" value="HOMEOBOX PROTEIN ABDOMINAL-B"/>
    <property type="match status" value="1"/>
</dbReference>
<dbReference type="PRINTS" id="PR00024">
    <property type="entry name" value="HOMEOBOX"/>
</dbReference>
<proteinExistence type="inferred from homology"/>
<evidence type="ECO:0000313" key="12">
    <source>
        <dbReference type="Proteomes" id="UP000002358"/>
    </source>
</evidence>
<dbReference type="RefSeq" id="XP_031784753.1">
    <property type="nucleotide sequence ID" value="XM_031928893.1"/>
</dbReference>
<dbReference type="SMART" id="SM00389">
    <property type="entry name" value="HOX"/>
    <property type="match status" value="1"/>
</dbReference>
<evidence type="ECO:0000256" key="3">
    <source>
        <dbReference type="ARBA" id="ARBA00022473"/>
    </source>
</evidence>
<dbReference type="InterPro" id="IPR009057">
    <property type="entry name" value="Homeodomain-like_sf"/>
</dbReference>
<evidence type="ECO:0000256" key="5">
    <source>
        <dbReference type="ARBA" id="ARBA00023155"/>
    </source>
</evidence>
<dbReference type="GO" id="GO:0005634">
    <property type="term" value="C:nucleus"/>
    <property type="evidence" value="ECO:0007669"/>
    <property type="project" value="UniProtKB-SubCell"/>
</dbReference>
<feature type="compositionally biased region" description="Low complexity" evidence="9">
    <location>
        <begin position="298"/>
        <end position="309"/>
    </location>
</feature>
<feature type="compositionally biased region" description="Low complexity" evidence="9">
    <location>
        <begin position="610"/>
        <end position="631"/>
    </location>
</feature>
<evidence type="ECO:0000256" key="6">
    <source>
        <dbReference type="ARBA" id="ARBA00023242"/>
    </source>
</evidence>
<dbReference type="CDD" id="cd00086">
    <property type="entry name" value="homeodomain"/>
    <property type="match status" value="1"/>
</dbReference>
<feature type="compositionally biased region" description="Low complexity" evidence="9">
    <location>
        <begin position="179"/>
        <end position="244"/>
    </location>
</feature>
<keyword evidence="5 7" id="KW-0371">Homeobox</keyword>
<feature type="region of interest" description="Disordered" evidence="9">
    <location>
        <begin position="155"/>
        <end position="249"/>
    </location>
</feature>
<feature type="compositionally biased region" description="Polar residues" evidence="9">
    <location>
        <begin position="344"/>
        <end position="357"/>
    </location>
</feature>
<dbReference type="PROSITE" id="PS00027">
    <property type="entry name" value="HOMEOBOX_1"/>
    <property type="match status" value="1"/>
</dbReference>
<feature type="compositionally biased region" description="Polar residues" evidence="9">
    <location>
        <begin position="321"/>
        <end position="333"/>
    </location>
</feature>
<evidence type="ECO:0000313" key="11">
    <source>
        <dbReference type="EnsemblMetazoa" id="XP_031784753"/>
    </source>
</evidence>
<dbReference type="InterPro" id="IPR020479">
    <property type="entry name" value="HD_metazoa"/>
</dbReference>
<dbReference type="InterPro" id="IPR046333">
    <property type="entry name" value="HXA10/ABDB-like"/>
</dbReference>
<comment type="subcellular location">
    <subcellularLocation>
        <location evidence="1 7 8">Nucleus</location>
    </subcellularLocation>
</comment>
<sequence>MFASMCTSSSGSAAAANSAEKEALAQRGLTPTTWLFQLRPSGRPAWTSRRPRLNGPRRPRVGSIVAKSASCRSATYRPIRGASLEKASSTCRRTKVERPRAAVREPQRPLRRSRRRHYSRKADVFLLGPVDKRLQSVRHRGKVVLPRVRLVQVPPRVPACNPGWYTSPPPVAPTSTLISLQQQQQQQQQSSNPGSHQQQQASTPTSPGAPSSANTSQQQQQPSQTASASSTSPSASSVASNSTTGPLHIPAKRLTATPVQGQVSGSGNGAGYADVNCAPGEPNGGVVQPGSVIRHSHSTGSSQGTGPTGWASYSPHHPQESHYSTAAGTPQDSLNHHQAYGGTNPPTYYTNLASDPSGTGAPGANQQASSRDQRKASSLTSFWSPAASTTGTGAGDYKSYNSGAGGTGGNIATTTSSTGSSGADPAVSCHQSFSQSWCNYPPYSTSRHHHSVDSAAAAAAAHHHAHSQAGVSYLTPSAADDRGRVAAAMVAEAAFPHDGYGGLRNYGAPEPVTSSPYPPPGGLGVVGGVGVGGMSVSGTNPLEWTGQVTVRKKRKPYSKFQTLELEKEFLFNAYVSKQKRWELARNLNLTERQVKIWFQNRRMKNKKNSQRQSQQQNNNNNSQANNANHHGVGAGHHHSSSGHASVHHVAQAHHANGSAKHHQ</sequence>
<dbReference type="AlphaFoldDB" id="A0A7M7QFC4"/>
<dbReference type="EnsemblMetazoa" id="XM_031928893">
    <property type="protein sequence ID" value="XP_031784753"/>
    <property type="gene ID" value="LOC100119890"/>
</dbReference>
<feature type="region of interest" description="Disordered" evidence="9">
    <location>
        <begin position="40"/>
        <end position="61"/>
    </location>
</feature>
<reference evidence="11" key="1">
    <citation type="submission" date="2021-01" db="UniProtKB">
        <authorList>
            <consortium name="EnsemblMetazoa"/>
        </authorList>
    </citation>
    <scope>IDENTIFICATION</scope>
</reference>
<evidence type="ECO:0000256" key="9">
    <source>
        <dbReference type="SAM" id="MobiDB-lite"/>
    </source>
</evidence>
<dbReference type="SMR" id="A0A7M7QFC4"/>
<evidence type="ECO:0000256" key="8">
    <source>
        <dbReference type="RuleBase" id="RU000682"/>
    </source>
</evidence>
<dbReference type="Gene3D" id="1.10.10.60">
    <property type="entry name" value="Homeodomain-like"/>
    <property type="match status" value="1"/>
</dbReference>
<evidence type="ECO:0000256" key="1">
    <source>
        <dbReference type="ARBA" id="ARBA00004123"/>
    </source>
</evidence>
<evidence type="ECO:0000256" key="2">
    <source>
        <dbReference type="ARBA" id="ARBA00006317"/>
    </source>
</evidence>
<dbReference type="Proteomes" id="UP000002358">
    <property type="component" value="Chromosome 4"/>
</dbReference>
<keyword evidence="6 7" id="KW-0539">Nucleus</keyword>
<dbReference type="InterPro" id="IPR001356">
    <property type="entry name" value="HD"/>
</dbReference>
<dbReference type="PANTHER" id="PTHR45874:SF4">
    <property type="entry name" value="HOMEOBOX PROTEIN ABDOMINAL-B"/>
    <property type="match status" value="1"/>
</dbReference>
<feature type="domain" description="Homeobox" evidence="10">
    <location>
        <begin position="548"/>
        <end position="608"/>
    </location>
</feature>
<dbReference type="GO" id="GO:0000978">
    <property type="term" value="F:RNA polymerase II cis-regulatory region sequence-specific DNA binding"/>
    <property type="evidence" value="ECO:0007669"/>
    <property type="project" value="TreeGrafter"/>
</dbReference>
<evidence type="ECO:0000256" key="4">
    <source>
        <dbReference type="ARBA" id="ARBA00023125"/>
    </source>
</evidence>
<keyword evidence="12" id="KW-1185">Reference proteome</keyword>
<feature type="region of interest" description="Disordered" evidence="9">
    <location>
        <begin position="274"/>
        <end position="395"/>
    </location>
</feature>
<dbReference type="GO" id="GO:0000981">
    <property type="term" value="F:DNA-binding transcription factor activity, RNA polymerase II-specific"/>
    <property type="evidence" value="ECO:0007669"/>
    <property type="project" value="InterPro"/>
</dbReference>
<dbReference type="Pfam" id="PF00046">
    <property type="entry name" value="Homeodomain"/>
    <property type="match status" value="1"/>
</dbReference>
<dbReference type="InterPro" id="IPR017970">
    <property type="entry name" value="Homeobox_CS"/>
</dbReference>
<keyword evidence="4 7" id="KW-0238">DNA-binding</keyword>
<organism evidence="11 12">
    <name type="scientific">Nasonia vitripennis</name>
    <name type="common">Parasitic wasp</name>
    <dbReference type="NCBI Taxonomy" id="7425"/>
    <lineage>
        <taxon>Eukaryota</taxon>
        <taxon>Metazoa</taxon>
        <taxon>Ecdysozoa</taxon>
        <taxon>Arthropoda</taxon>
        <taxon>Hexapoda</taxon>
        <taxon>Insecta</taxon>
        <taxon>Pterygota</taxon>
        <taxon>Neoptera</taxon>
        <taxon>Endopterygota</taxon>
        <taxon>Hymenoptera</taxon>
        <taxon>Apocrita</taxon>
        <taxon>Proctotrupomorpha</taxon>
        <taxon>Chalcidoidea</taxon>
        <taxon>Pteromalidae</taxon>
        <taxon>Pteromalinae</taxon>
        <taxon>Nasonia</taxon>
    </lineage>
</organism>
<feature type="region of interest" description="Disordered" evidence="9">
    <location>
        <begin position="603"/>
        <end position="647"/>
    </location>
</feature>
<feature type="DNA-binding region" description="Homeobox" evidence="7">
    <location>
        <begin position="550"/>
        <end position="609"/>
    </location>
</feature>
<feature type="compositionally biased region" description="Polar residues" evidence="9">
    <location>
        <begin position="364"/>
        <end position="391"/>
    </location>
</feature>
<comment type="similarity">
    <text evidence="2">Belongs to the Abd-B homeobox family.</text>
</comment>
<protein>
    <recommendedName>
        <fullName evidence="10">Homeobox domain-containing protein</fullName>
    </recommendedName>
</protein>
<dbReference type="GeneID" id="100119890"/>
<dbReference type="FunFam" id="1.10.10.60:FF:000166">
    <property type="entry name" value="homeobox protein Hox-C11"/>
    <property type="match status" value="1"/>
</dbReference>
<evidence type="ECO:0000259" key="10">
    <source>
        <dbReference type="PROSITE" id="PS50071"/>
    </source>
</evidence>
<dbReference type="SUPFAM" id="SSF46689">
    <property type="entry name" value="Homeodomain-like"/>
    <property type="match status" value="1"/>
</dbReference>
<evidence type="ECO:0000256" key="7">
    <source>
        <dbReference type="PROSITE-ProRule" id="PRU00108"/>
    </source>
</evidence>